<keyword evidence="4" id="KW-1185">Reference proteome</keyword>
<feature type="region of interest" description="Disordered" evidence="1">
    <location>
        <begin position="1"/>
        <end position="53"/>
    </location>
</feature>
<feature type="transmembrane region" description="Helical" evidence="2">
    <location>
        <begin position="97"/>
        <end position="123"/>
    </location>
</feature>
<feature type="compositionally biased region" description="Polar residues" evidence="1">
    <location>
        <begin position="20"/>
        <end position="29"/>
    </location>
</feature>
<keyword evidence="2" id="KW-0472">Membrane</keyword>
<protein>
    <submittedName>
        <fullName evidence="3">Uncharacterized protein</fullName>
    </submittedName>
</protein>
<accession>A0A6A6LHA0</accession>
<feature type="transmembrane region" description="Helical" evidence="2">
    <location>
        <begin position="63"/>
        <end position="85"/>
    </location>
</feature>
<proteinExistence type="predicted"/>
<organism evidence="3 4">
    <name type="scientific">Hevea brasiliensis</name>
    <name type="common">Para rubber tree</name>
    <name type="synonym">Siphonia brasiliensis</name>
    <dbReference type="NCBI Taxonomy" id="3981"/>
    <lineage>
        <taxon>Eukaryota</taxon>
        <taxon>Viridiplantae</taxon>
        <taxon>Streptophyta</taxon>
        <taxon>Embryophyta</taxon>
        <taxon>Tracheophyta</taxon>
        <taxon>Spermatophyta</taxon>
        <taxon>Magnoliopsida</taxon>
        <taxon>eudicotyledons</taxon>
        <taxon>Gunneridae</taxon>
        <taxon>Pentapetalae</taxon>
        <taxon>rosids</taxon>
        <taxon>fabids</taxon>
        <taxon>Malpighiales</taxon>
        <taxon>Euphorbiaceae</taxon>
        <taxon>Crotonoideae</taxon>
        <taxon>Micrandreae</taxon>
        <taxon>Hevea</taxon>
    </lineage>
</organism>
<sequence length="155" mass="17062">MTDELNSTVAAGDKKIAAPLSSSTSVNTEAKSRKQRNRSSDEHNSLPSGNKHQGLNVKPRESFIFNAVMVIICVCIAGILIWVAVDGTPIDSYEDTIGLTIVFISTSLLMAIASYFGFLAFWLSPISIEKSKGGRMRVHHLHYLATKARLWLHQC</sequence>
<gene>
    <name evidence="3" type="ORF">GH714_005690</name>
</gene>
<reference evidence="3 4" key="1">
    <citation type="journal article" date="2020" name="Mol. Plant">
        <title>The Chromosome-Based Rubber Tree Genome Provides New Insights into Spurge Genome Evolution and Rubber Biosynthesis.</title>
        <authorList>
            <person name="Liu J."/>
            <person name="Shi C."/>
            <person name="Shi C.C."/>
            <person name="Li W."/>
            <person name="Zhang Q.J."/>
            <person name="Zhang Y."/>
            <person name="Li K."/>
            <person name="Lu H.F."/>
            <person name="Shi C."/>
            <person name="Zhu S.T."/>
            <person name="Xiao Z.Y."/>
            <person name="Nan H."/>
            <person name="Yue Y."/>
            <person name="Zhu X.G."/>
            <person name="Wu Y."/>
            <person name="Hong X.N."/>
            <person name="Fan G.Y."/>
            <person name="Tong Y."/>
            <person name="Zhang D."/>
            <person name="Mao C.L."/>
            <person name="Liu Y.L."/>
            <person name="Hao S.J."/>
            <person name="Liu W.Q."/>
            <person name="Lv M.Q."/>
            <person name="Zhang H.B."/>
            <person name="Liu Y."/>
            <person name="Hu-Tang G.R."/>
            <person name="Wang J.P."/>
            <person name="Wang J.H."/>
            <person name="Sun Y.H."/>
            <person name="Ni S.B."/>
            <person name="Chen W.B."/>
            <person name="Zhang X.C."/>
            <person name="Jiao Y.N."/>
            <person name="Eichler E.E."/>
            <person name="Li G.H."/>
            <person name="Liu X."/>
            <person name="Gao L.Z."/>
        </authorList>
    </citation>
    <scope>NUCLEOTIDE SEQUENCE [LARGE SCALE GENOMIC DNA]</scope>
    <source>
        <strain evidence="4">cv. GT1</strain>
        <tissue evidence="3">Leaf</tissue>
    </source>
</reference>
<evidence type="ECO:0000313" key="4">
    <source>
        <dbReference type="Proteomes" id="UP000467840"/>
    </source>
</evidence>
<dbReference type="AlphaFoldDB" id="A0A6A6LHA0"/>
<keyword evidence="2" id="KW-1133">Transmembrane helix</keyword>
<dbReference type="Proteomes" id="UP000467840">
    <property type="component" value="Chromosome 4"/>
</dbReference>
<name>A0A6A6LHA0_HEVBR</name>
<evidence type="ECO:0000256" key="2">
    <source>
        <dbReference type="SAM" id="Phobius"/>
    </source>
</evidence>
<keyword evidence="2" id="KW-0812">Transmembrane</keyword>
<evidence type="ECO:0000313" key="3">
    <source>
        <dbReference type="EMBL" id="KAF2299885.1"/>
    </source>
</evidence>
<evidence type="ECO:0000256" key="1">
    <source>
        <dbReference type="SAM" id="MobiDB-lite"/>
    </source>
</evidence>
<comment type="caution">
    <text evidence="3">The sequence shown here is derived from an EMBL/GenBank/DDBJ whole genome shotgun (WGS) entry which is preliminary data.</text>
</comment>
<dbReference type="EMBL" id="JAAGAX010000010">
    <property type="protein sequence ID" value="KAF2299885.1"/>
    <property type="molecule type" value="Genomic_DNA"/>
</dbReference>